<evidence type="ECO:0000256" key="1">
    <source>
        <dbReference type="SAM" id="MobiDB-lite"/>
    </source>
</evidence>
<accession>M0BM85</accession>
<dbReference type="AlphaFoldDB" id="M0BM85"/>
<gene>
    <name evidence="2" type="ORF">C479_08008</name>
</gene>
<dbReference type="OrthoDB" id="193769at2157"/>
<evidence type="ECO:0000313" key="3">
    <source>
        <dbReference type="Proteomes" id="UP000011560"/>
    </source>
</evidence>
<sequence length="92" mass="9985">MSLDSVRPIPDPNRVHTATAGTPDDQLWVDVEQPIDPNRLGIVSRDQYPPCPHCDEPVITIRTLGPHLHAADPCGCPLGRETVTSMLGGPNR</sequence>
<feature type="region of interest" description="Disordered" evidence="1">
    <location>
        <begin position="1"/>
        <end position="24"/>
    </location>
</feature>
<organism evidence="2 3">
    <name type="scientific">Halovivax asiaticus JCM 14624</name>
    <dbReference type="NCBI Taxonomy" id="1227490"/>
    <lineage>
        <taxon>Archaea</taxon>
        <taxon>Methanobacteriati</taxon>
        <taxon>Methanobacteriota</taxon>
        <taxon>Stenosarchaea group</taxon>
        <taxon>Halobacteria</taxon>
        <taxon>Halobacteriales</taxon>
        <taxon>Natrialbaceae</taxon>
        <taxon>Halovivax</taxon>
    </lineage>
</organism>
<reference evidence="2 3" key="1">
    <citation type="journal article" date="2014" name="PLoS Genet.">
        <title>Phylogenetically driven sequencing of extremely halophilic archaea reveals strategies for static and dynamic osmo-response.</title>
        <authorList>
            <person name="Becker E.A."/>
            <person name="Seitzer P.M."/>
            <person name="Tritt A."/>
            <person name="Larsen D."/>
            <person name="Krusor M."/>
            <person name="Yao A.I."/>
            <person name="Wu D."/>
            <person name="Madern D."/>
            <person name="Eisen J.A."/>
            <person name="Darling A.E."/>
            <person name="Facciotti M.T."/>
        </authorList>
    </citation>
    <scope>NUCLEOTIDE SEQUENCE [LARGE SCALE GENOMIC DNA]</scope>
    <source>
        <strain evidence="2 3">JCM 14624</strain>
    </source>
</reference>
<name>M0BM85_9EURY</name>
<dbReference type="RefSeq" id="WP_007700581.1">
    <property type="nucleotide sequence ID" value="NZ_AOIQ01000014.1"/>
</dbReference>
<keyword evidence="3" id="KW-1185">Reference proteome</keyword>
<proteinExistence type="predicted"/>
<evidence type="ECO:0000313" key="2">
    <source>
        <dbReference type="EMBL" id="ELZ10739.1"/>
    </source>
</evidence>
<comment type="caution">
    <text evidence="2">The sequence shown here is derived from an EMBL/GenBank/DDBJ whole genome shotgun (WGS) entry which is preliminary data.</text>
</comment>
<dbReference type="Proteomes" id="UP000011560">
    <property type="component" value="Unassembled WGS sequence"/>
</dbReference>
<protein>
    <submittedName>
        <fullName evidence="2">Uncharacterized protein</fullName>
    </submittedName>
</protein>
<dbReference type="EMBL" id="AOIQ01000014">
    <property type="protein sequence ID" value="ELZ10739.1"/>
    <property type="molecule type" value="Genomic_DNA"/>
</dbReference>